<organism evidence="3 4">
    <name type="scientific">Lymnaea stagnalis</name>
    <name type="common">Great pond snail</name>
    <name type="synonym">Helix stagnalis</name>
    <dbReference type="NCBI Taxonomy" id="6523"/>
    <lineage>
        <taxon>Eukaryota</taxon>
        <taxon>Metazoa</taxon>
        <taxon>Spiralia</taxon>
        <taxon>Lophotrochozoa</taxon>
        <taxon>Mollusca</taxon>
        <taxon>Gastropoda</taxon>
        <taxon>Heterobranchia</taxon>
        <taxon>Euthyneura</taxon>
        <taxon>Panpulmonata</taxon>
        <taxon>Hygrophila</taxon>
        <taxon>Lymnaeoidea</taxon>
        <taxon>Lymnaeidae</taxon>
        <taxon>Lymnaea</taxon>
    </lineage>
</organism>
<accession>A0AAV2HEX0</accession>
<dbReference type="Proteomes" id="UP001497497">
    <property type="component" value="Unassembled WGS sequence"/>
</dbReference>
<evidence type="ECO:0000256" key="1">
    <source>
        <dbReference type="ARBA" id="ARBA00007865"/>
    </source>
</evidence>
<dbReference type="Pfam" id="PF04199">
    <property type="entry name" value="Cyclase"/>
    <property type="match status" value="1"/>
</dbReference>
<dbReference type="PANTHER" id="PTHR31118:SF12">
    <property type="entry name" value="CYCLASE-LIKE PROTEIN 2"/>
    <property type="match status" value="1"/>
</dbReference>
<keyword evidence="4" id="KW-1185">Reference proteome</keyword>
<evidence type="ECO:0000313" key="3">
    <source>
        <dbReference type="EMBL" id="CAL1531833.1"/>
    </source>
</evidence>
<comment type="caution">
    <text evidence="3">The sequence shown here is derived from an EMBL/GenBank/DDBJ whole genome shotgun (WGS) entry which is preliminary data.</text>
</comment>
<reference evidence="3 4" key="1">
    <citation type="submission" date="2024-04" db="EMBL/GenBank/DDBJ databases">
        <authorList>
            <consortium name="Genoscope - CEA"/>
            <person name="William W."/>
        </authorList>
    </citation>
    <scope>NUCLEOTIDE SEQUENCE [LARGE SCALE GENOMIC DNA]</scope>
</reference>
<sequence length="334" mass="36604">MCVPICALYELELGMLPAETSVNVEVSRAGNNGFHKAFTIYDIALTMTVLLLPVWFLLFSSGSSKIIDLSHKHGPYTFMFPGQPAYNRTVIFTGEFIPGTGIMFDTGAYGTGEHGGTHLDAPSHFGVGGQKLDEVPIESTIADGVMIDCSAEAAADRNYQVTVQKILDWELEHGEIPMEAAVIFNFDWSKRFNNRTLYLNTELPDSKKFSFPSISEQAGIFLYEQRKTKIIGVDSLSPDPMALNGQRVRDLPLHMLFLPNNRIIVENLKSTELLPPRGFRFHTAPVKFVGGSGTPVRAFAVTYDGPTGGGGLTGGLLTAQWVVVLVMITLVELK</sequence>
<dbReference type="InterPro" id="IPR037175">
    <property type="entry name" value="KFase_sf"/>
</dbReference>
<protein>
    <recommendedName>
        <fullName evidence="5">Kynurenine formamidase</fullName>
    </recommendedName>
</protein>
<dbReference type="PANTHER" id="PTHR31118">
    <property type="entry name" value="CYCLASE-LIKE PROTEIN 2"/>
    <property type="match status" value="1"/>
</dbReference>
<dbReference type="InterPro" id="IPR007325">
    <property type="entry name" value="KFase/CYL"/>
</dbReference>
<gene>
    <name evidence="3" type="ORF">GSLYS_00005928001</name>
</gene>
<evidence type="ECO:0000313" key="4">
    <source>
        <dbReference type="Proteomes" id="UP001497497"/>
    </source>
</evidence>
<dbReference type="EMBL" id="CAXITT010000098">
    <property type="protein sequence ID" value="CAL1531833.1"/>
    <property type="molecule type" value="Genomic_DNA"/>
</dbReference>
<name>A0AAV2HEX0_LYMST</name>
<keyword evidence="2" id="KW-0812">Transmembrane</keyword>
<evidence type="ECO:0008006" key="5">
    <source>
        <dbReference type="Google" id="ProtNLM"/>
    </source>
</evidence>
<dbReference type="GO" id="GO:0004061">
    <property type="term" value="F:arylformamidase activity"/>
    <property type="evidence" value="ECO:0007669"/>
    <property type="project" value="InterPro"/>
</dbReference>
<proteinExistence type="inferred from homology"/>
<evidence type="ECO:0000256" key="2">
    <source>
        <dbReference type="SAM" id="Phobius"/>
    </source>
</evidence>
<feature type="transmembrane region" description="Helical" evidence="2">
    <location>
        <begin position="38"/>
        <end position="59"/>
    </location>
</feature>
<dbReference type="SUPFAM" id="SSF102198">
    <property type="entry name" value="Putative cyclase"/>
    <property type="match status" value="1"/>
</dbReference>
<comment type="similarity">
    <text evidence="1">Belongs to the Cyclase 1 superfamily.</text>
</comment>
<dbReference type="GO" id="GO:0019441">
    <property type="term" value="P:L-tryptophan catabolic process to kynurenine"/>
    <property type="evidence" value="ECO:0007669"/>
    <property type="project" value="InterPro"/>
</dbReference>
<keyword evidence="2" id="KW-0472">Membrane</keyword>
<dbReference type="Gene3D" id="3.50.30.50">
    <property type="entry name" value="Putative cyclase"/>
    <property type="match status" value="1"/>
</dbReference>
<dbReference type="AlphaFoldDB" id="A0AAV2HEX0"/>
<keyword evidence="2" id="KW-1133">Transmembrane helix</keyword>